<dbReference type="GeneID" id="100200284"/>
<comment type="similarity">
    <text evidence="1">Belongs to the dynein light chain Tctex-type family.</text>
</comment>
<evidence type="ECO:0000313" key="4">
    <source>
        <dbReference type="RefSeq" id="XP_065655902.1"/>
    </source>
</evidence>
<feature type="compositionally biased region" description="Polar residues" evidence="2">
    <location>
        <begin position="282"/>
        <end position="294"/>
    </location>
</feature>
<dbReference type="CDD" id="cd21451">
    <property type="entry name" value="DLC-like_TCTEX1D"/>
    <property type="match status" value="1"/>
</dbReference>
<gene>
    <name evidence="4" type="primary">LOC100200284</name>
</gene>
<dbReference type="InterPro" id="IPR005334">
    <property type="entry name" value="Tctex-1-like"/>
</dbReference>
<feature type="region of interest" description="Disordered" evidence="2">
    <location>
        <begin position="282"/>
        <end position="301"/>
    </location>
</feature>
<evidence type="ECO:0000313" key="3">
    <source>
        <dbReference type="Proteomes" id="UP001652625"/>
    </source>
</evidence>
<dbReference type="PANTHER" id="PTHR21255:SF7">
    <property type="entry name" value="DYNEIN LIGHT CHAIN TCTEX-TYPE PROTEIN 2B"/>
    <property type="match status" value="1"/>
</dbReference>
<dbReference type="RefSeq" id="XP_065655902.1">
    <property type="nucleotide sequence ID" value="XM_065799830.1"/>
</dbReference>
<reference evidence="4" key="1">
    <citation type="submission" date="2025-08" db="UniProtKB">
        <authorList>
            <consortium name="RefSeq"/>
        </authorList>
    </citation>
    <scope>IDENTIFICATION</scope>
</reference>
<evidence type="ECO:0000256" key="1">
    <source>
        <dbReference type="ARBA" id="ARBA00005361"/>
    </source>
</evidence>
<proteinExistence type="inferred from homology"/>
<sequence length="526" mass="60238">MTIADSKKSDIYSIANKTNGSRVHTELLRLDVGKFNQRLENARNLAKNSLQIETEKNDVRIRRRSRSIGCLLEKIDQSENNDIFNNRQNLLKSKKKVIKTTKKGEEEGEQKAVIKKKNIETNEQEVLYLSSLQLSNDLLELPIQTYENASFSETSSLSSSIEFELNAIESMRLKNRRNGVVINTFEKPKKHRKTHFQLRKFSLQNIGTKQTKRVRCSVPTKENIKSLSENDHFVKMLPGIFYSGIGSFQTTYNEKSKKKNDDLKCQSDSETKHFMQIKKTTSPRKGSFYNNDNLPNEPKNESKKCLQVNSAILKKGLSRSLPSNLNNEKLWLDDTWHALPNKKGSFHKCSIVSCGDKEGILEKSSYDDFKFIELEKFKIVIAQNPLSNETNDFVKKNISNSSASIDLAFFQNQKGKKCQVRKYFFSFFKTNMESKLVSYLSNKIYEPEEVGNWCRELSESIKNQIIHVTGDAYKVTCQIFISAVYDKGAHIATQSSHNSFTDYLFTATYRGEELFALATAAVVINS</sequence>
<dbReference type="Proteomes" id="UP001652625">
    <property type="component" value="Chromosome 06"/>
</dbReference>
<organism evidence="3 4">
    <name type="scientific">Hydra vulgaris</name>
    <name type="common">Hydra</name>
    <name type="synonym">Hydra attenuata</name>
    <dbReference type="NCBI Taxonomy" id="6087"/>
    <lineage>
        <taxon>Eukaryota</taxon>
        <taxon>Metazoa</taxon>
        <taxon>Cnidaria</taxon>
        <taxon>Hydrozoa</taxon>
        <taxon>Hydroidolina</taxon>
        <taxon>Anthoathecata</taxon>
        <taxon>Aplanulata</taxon>
        <taxon>Hydridae</taxon>
        <taxon>Hydra</taxon>
    </lineage>
</organism>
<dbReference type="Gene3D" id="3.30.1140.40">
    <property type="entry name" value="Tctex-1"/>
    <property type="match status" value="1"/>
</dbReference>
<dbReference type="InterPro" id="IPR038586">
    <property type="entry name" value="Tctex-1-like_sf"/>
</dbReference>
<evidence type="ECO:0000256" key="2">
    <source>
        <dbReference type="SAM" id="MobiDB-lite"/>
    </source>
</evidence>
<keyword evidence="3" id="KW-1185">Reference proteome</keyword>
<dbReference type="PANTHER" id="PTHR21255">
    <property type="entry name" value="T-COMPLEX-ASSOCIATED-TESTIS-EXPRESSED 1/ DYNEIN LIGHT CHAIN"/>
    <property type="match status" value="1"/>
</dbReference>
<dbReference type="Pfam" id="PF03645">
    <property type="entry name" value="Tctex-1"/>
    <property type="match status" value="1"/>
</dbReference>
<name>A0ABM4C2X0_HYDVU</name>
<accession>A0ABM4C2X0</accession>
<protein>
    <submittedName>
        <fullName evidence="4">Uncharacterized protein LOC100200284</fullName>
    </submittedName>
</protein>